<gene>
    <name evidence="1" type="ORF">AXF42_Ash002330</name>
</gene>
<evidence type="ECO:0000313" key="1">
    <source>
        <dbReference type="EMBL" id="PKA57026.1"/>
    </source>
</evidence>
<organism evidence="1 2">
    <name type="scientific">Apostasia shenzhenica</name>
    <dbReference type="NCBI Taxonomy" id="1088818"/>
    <lineage>
        <taxon>Eukaryota</taxon>
        <taxon>Viridiplantae</taxon>
        <taxon>Streptophyta</taxon>
        <taxon>Embryophyta</taxon>
        <taxon>Tracheophyta</taxon>
        <taxon>Spermatophyta</taxon>
        <taxon>Magnoliopsida</taxon>
        <taxon>Liliopsida</taxon>
        <taxon>Asparagales</taxon>
        <taxon>Orchidaceae</taxon>
        <taxon>Apostasioideae</taxon>
        <taxon>Apostasia</taxon>
    </lineage>
</organism>
<proteinExistence type="predicted"/>
<evidence type="ECO:0000313" key="2">
    <source>
        <dbReference type="Proteomes" id="UP000236161"/>
    </source>
</evidence>
<sequence>MLKVIYFDHHAYYLERRFLHAIYKLKSLVRRRMLKKISDQDSVHSTAGHSSSVDLIDRNCRALVSLPPPSNAEALAMVPLH</sequence>
<protein>
    <submittedName>
        <fullName evidence="1">Uncharacterized protein</fullName>
    </submittedName>
</protein>
<dbReference type="EMBL" id="KZ451969">
    <property type="protein sequence ID" value="PKA57026.1"/>
    <property type="molecule type" value="Genomic_DNA"/>
</dbReference>
<name>A0A2I0ANJ0_9ASPA</name>
<reference evidence="1 2" key="1">
    <citation type="journal article" date="2017" name="Nature">
        <title>The Apostasia genome and the evolution of orchids.</title>
        <authorList>
            <person name="Zhang G.Q."/>
            <person name="Liu K.W."/>
            <person name="Li Z."/>
            <person name="Lohaus R."/>
            <person name="Hsiao Y.Y."/>
            <person name="Niu S.C."/>
            <person name="Wang J.Y."/>
            <person name="Lin Y.C."/>
            <person name="Xu Q."/>
            <person name="Chen L.J."/>
            <person name="Yoshida K."/>
            <person name="Fujiwara S."/>
            <person name="Wang Z.W."/>
            <person name="Zhang Y.Q."/>
            <person name="Mitsuda N."/>
            <person name="Wang M."/>
            <person name="Liu G.H."/>
            <person name="Pecoraro L."/>
            <person name="Huang H.X."/>
            <person name="Xiao X.J."/>
            <person name="Lin M."/>
            <person name="Wu X.Y."/>
            <person name="Wu W.L."/>
            <person name="Chen Y.Y."/>
            <person name="Chang S.B."/>
            <person name="Sakamoto S."/>
            <person name="Ohme-Takagi M."/>
            <person name="Yagi M."/>
            <person name="Zeng S.J."/>
            <person name="Shen C.Y."/>
            <person name="Yeh C.M."/>
            <person name="Luo Y.B."/>
            <person name="Tsai W.C."/>
            <person name="Van de Peer Y."/>
            <person name="Liu Z.J."/>
        </authorList>
    </citation>
    <scope>NUCLEOTIDE SEQUENCE [LARGE SCALE GENOMIC DNA]</scope>
    <source>
        <strain evidence="2">cv. Shenzhen</strain>
        <tissue evidence="1">Stem</tissue>
    </source>
</reference>
<accession>A0A2I0ANJ0</accession>
<dbReference type="AlphaFoldDB" id="A0A2I0ANJ0"/>
<keyword evidence="2" id="KW-1185">Reference proteome</keyword>
<dbReference type="Proteomes" id="UP000236161">
    <property type="component" value="Unassembled WGS sequence"/>
</dbReference>